<dbReference type="Pfam" id="PF04610">
    <property type="entry name" value="TrbL"/>
    <property type="match status" value="1"/>
</dbReference>
<feature type="compositionally biased region" description="Basic and acidic residues" evidence="5">
    <location>
        <begin position="505"/>
        <end position="523"/>
    </location>
</feature>
<keyword evidence="3 6" id="KW-1133">Transmembrane helix</keyword>
<feature type="chain" id="PRO_5045967496" evidence="7">
    <location>
        <begin position="25"/>
        <end position="523"/>
    </location>
</feature>
<evidence type="ECO:0000256" key="4">
    <source>
        <dbReference type="ARBA" id="ARBA00023136"/>
    </source>
</evidence>
<sequence length="523" mass="53310">MKPLSLESVALTLFLVFYGSTAAAAVDPNDGVLDVVIAAFSSRASAWQSVVMNAASWLFWTLGTVSFAWTMGMLALRKADVQEFFSEFVKFSLFFGFFYWLLKNGPAFADSIIKSLRQIGDDAAGTAGLSPSSIVDVGFRVWTQAVDNLTIWEPVDSFIGIVLSLGVLVLLALTAINMLLLLISAWILMYAGIFFLGFGGSRWTSDLAVNYFKTVLGVAIQLFGMILLIGIGIDLLNSFFGQMAKGTPNFKELGVMLTFCLALLVLSSKIPSMLAGVLTGSGIGGVGTMTAGGVVGASMGVAAVTGAAVATAGAALAAGAANVAGGAQALMAAISNARASEGAGASSLGAAISRQLEALNAGSGSPLASAMGGAGLVASSEIGSTLSSTSAKSGGAEQGGAAGTEFDARSKTHAEAVDGGSPGEVERGSMLTVAGAVAAKASRVAAGTVSNLALGSLEVAKSKLGDIKDSALERIGDTTGGRIATAIESRSFRIKPPSFDVDNLSAEREPTDRKSEVAAFRDR</sequence>
<comment type="subcellular location">
    <subcellularLocation>
        <location evidence="1">Membrane</location>
        <topology evidence="1">Multi-pass membrane protein</topology>
    </subcellularLocation>
</comment>
<organism evidence="8 9">
    <name type="scientific">Massilia niabensis</name>
    <dbReference type="NCBI Taxonomy" id="544910"/>
    <lineage>
        <taxon>Bacteria</taxon>
        <taxon>Pseudomonadati</taxon>
        <taxon>Pseudomonadota</taxon>
        <taxon>Betaproteobacteria</taxon>
        <taxon>Burkholderiales</taxon>
        <taxon>Oxalobacteraceae</taxon>
        <taxon>Telluria group</taxon>
        <taxon>Massilia</taxon>
    </lineage>
</organism>
<dbReference type="NCBIfam" id="TIGR02783">
    <property type="entry name" value="TrbL_P"/>
    <property type="match status" value="1"/>
</dbReference>
<feature type="transmembrane region" description="Helical" evidence="6">
    <location>
        <begin position="57"/>
        <end position="77"/>
    </location>
</feature>
<comment type="caution">
    <text evidence="8">The sequence shown here is derived from an EMBL/GenBank/DDBJ whole genome shotgun (WGS) entry which is preliminary data.</text>
</comment>
<dbReference type="InterPro" id="IPR007688">
    <property type="entry name" value="Conjugal_tfr_TrbL/VirB6"/>
</dbReference>
<dbReference type="RefSeq" id="WP_379783876.1">
    <property type="nucleotide sequence ID" value="NZ_JBHSMU010000013.1"/>
</dbReference>
<keyword evidence="4 6" id="KW-0472">Membrane</keyword>
<accession>A0ABW0L4U3</accession>
<name>A0ABW0L4U3_9BURK</name>
<dbReference type="InterPro" id="IPR014150">
    <property type="entry name" value="Conjugal_tfr_TrbL"/>
</dbReference>
<reference evidence="9" key="1">
    <citation type="journal article" date="2019" name="Int. J. Syst. Evol. Microbiol.">
        <title>The Global Catalogue of Microorganisms (GCM) 10K type strain sequencing project: providing services to taxonomists for standard genome sequencing and annotation.</title>
        <authorList>
            <consortium name="The Broad Institute Genomics Platform"/>
            <consortium name="The Broad Institute Genome Sequencing Center for Infectious Disease"/>
            <person name="Wu L."/>
            <person name="Ma J."/>
        </authorList>
    </citation>
    <scope>NUCLEOTIDE SEQUENCE [LARGE SCALE GENOMIC DNA]</scope>
    <source>
        <strain evidence="9">KACC 12649</strain>
    </source>
</reference>
<dbReference type="EMBL" id="JBHSMU010000013">
    <property type="protein sequence ID" value="MFC5460740.1"/>
    <property type="molecule type" value="Genomic_DNA"/>
</dbReference>
<evidence type="ECO:0000256" key="7">
    <source>
        <dbReference type="SAM" id="SignalP"/>
    </source>
</evidence>
<feature type="signal peptide" evidence="7">
    <location>
        <begin position="1"/>
        <end position="24"/>
    </location>
</feature>
<proteinExistence type="predicted"/>
<feature type="transmembrane region" description="Helical" evidence="6">
    <location>
        <begin position="294"/>
        <end position="321"/>
    </location>
</feature>
<evidence type="ECO:0000313" key="9">
    <source>
        <dbReference type="Proteomes" id="UP001596050"/>
    </source>
</evidence>
<protein>
    <submittedName>
        <fullName evidence="8">P-type conjugative transfer protein TrbL</fullName>
    </submittedName>
</protein>
<feature type="transmembrane region" description="Helical" evidence="6">
    <location>
        <begin position="84"/>
        <end position="102"/>
    </location>
</feature>
<keyword evidence="2 6" id="KW-0812">Transmembrane</keyword>
<feature type="region of interest" description="Disordered" evidence="5">
    <location>
        <begin position="499"/>
        <end position="523"/>
    </location>
</feature>
<evidence type="ECO:0000256" key="1">
    <source>
        <dbReference type="ARBA" id="ARBA00004141"/>
    </source>
</evidence>
<keyword evidence="9" id="KW-1185">Reference proteome</keyword>
<feature type="transmembrane region" description="Helical" evidence="6">
    <location>
        <begin position="218"/>
        <end position="241"/>
    </location>
</feature>
<evidence type="ECO:0000256" key="3">
    <source>
        <dbReference type="ARBA" id="ARBA00022989"/>
    </source>
</evidence>
<keyword evidence="7" id="KW-0732">Signal</keyword>
<evidence type="ECO:0000256" key="6">
    <source>
        <dbReference type="SAM" id="Phobius"/>
    </source>
</evidence>
<feature type="transmembrane region" description="Helical" evidence="6">
    <location>
        <begin position="157"/>
        <end position="173"/>
    </location>
</feature>
<evidence type="ECO:0000313" key="8">
    <source>
        <dbReference type="EMBL" id="MFC5460740.1"/>
    </source>
</evidence>
<feature type="transmembrane region" description="Helical" evidence="6">
    <location>
        <begin position="253"/>
        <end position="274"/>
    </location>
</feature>
<gene>
    <name evidence="8" type="primary">trbL</name>
    <name evidence="8" type="ORF">ACFPN5_13090</name>
</gene>
<evidence type="ECO:0000256" key="2">
    <source>
        <dbReference type="ARBA" id="ARBA00022692"/>
    </source>
</evidence>
<feature type="transmembrane region" description="Helical" evidence="6">
    <location>
        <begin position="180"/>
        <end position="198"/>
    </location>
</feature>
<dbReference type="Proteomes" id="UP001596050">
    <property type="component" value="Unassembled WGS sequence"/>
</dbReference>
<evidence type="ECO:0000256" key="5">
    <source>
        <dbReference type="SAM" id="MobiDB-lite"/>
    </source>
</evidence>